<dbReference type="InterPro" id="IPR035906">
    <property type="entry name" value="MetI-like_sf"/>
</dbReference>
<evidence type="ECO:0000256" key="7">
    <source>
        <dbReference type="RuleBase" id="RU363032"/>
    </source>
</evidence>
<feature type="transmembrane region" description="Helical" evidence="7">
    <location>
        <begin position="87"/>
        <end position="116"/>
    </location>
</feature>
<keyword evidence="2 7" id="KW-0813">Transport</keyword>
<dbReference type="GO" id="GO:0005886">
    <property type="term" value="C:plasma membrane"/>
    <property type="evidence" value="ECO:0007669"/>
    <property type="project" value="UniProtKB-SubCell"/>
</dbReference>
<dbReference type="PANTHER" id="PTHR43227">
    <property type="entry name" value="BLL4140 PROTEIN"/>
    <property type="match status" value="1"/>
</dbReference>
<keyword evidence="3" id="KW-1003">Cell membrane</keyword>
<evidence type="ECO:0000256" key="3">
    <source>
        <dbReference type="ARBA" id="ARBA00022475"/>
    </source>
</evidence>
<dbReference type="Proteomes" id="UP000547209">
    <property type="component" value="Unassembled WGS sequence"/>
</dbReference>
<feature type="domain" description="ABC transmembrane type-1" evidence="8">
    <location>
        <begin position="88"/>
        <end position="303"/>
    </location>
</feature>
<feature type="transmembrane region" description="Helical" evidence="7">
    <location>
        <begin position="128"/>
        <end position="148"/>
    </location>
</feature>
<organism evidence="9 10">
    <name type="scientific">Cohnella nanjingensis</name>
    <dbReference type="NCBI Taxonomy" id="1387779"/>
    <lineage>
        <taxon>Bacteria</taxon>
        <taxon>Bacillati</taxon>
        <taxon>Bacillota</taxon>
        <taxon>Bacilli</taxon>
        <taxon>Bacillales</taxon>
        <taxon>Paenibacillaceae</taxon>
        <taxon>Cohnella</taxon>
    </lineage>
</organism>
<keyword evidence="10" id="KW-1185">Reference proteome</keyword>
<evidence type="ECO:0000313" key="9">
    <source>
        <dbReference type="EMBL" id="MBB6671277.1"/>
    </source>
</evidence>
<dbReference type="AlphaFoldDB" id="A0A7X0RPF0"/>
<evidence type="ECO:0000313" key="10">
    <source>
        <dbReference type="Proteomes" id="UP000547209"/>
    </source>
</evidence>
<dbReference type="InterPro" id="IPR000515">
    <property type="entry name" value="MetI-like"/>
</dbReference>
<protein>
    <submittedName>
        <fullName evidence="9">Sugar ABC transporter permease</fullName>
    </submittedName>
</protein>
<feature type="transmembrane region" description="Helical" evidence="7">
    <location>
        <begin position="31"/>
        <end position="55"/>
    </location>
</feature>
<dbReference type="RefSeq" id="WP_185142763.1">
    <property type="nucleotide sequence ID" value="NZ_JACJVP010000019.1"/>
</dbReference>
<dbReference type="PANTHER" id="PTHR43227:SF11">
    <property type="entry name" value="BLL4140 PROTEIN"/>
    <property type="match status" value="1"/>
</dbReference>
<dbReference type="PROSITE" id="PS50928">
    <property type="entry name" value="ABC_TM1"/>
    <property type="match status" value="1"/>
</dbReference>
<feature type="transmembrane region" description="Helical" evidence="7">
    <location>
        <begin position="282"/>
        <end position="304"/>
    </location>
</feature>
<dbReference type="Gene3D" id="1.10.3720.10">
    <property type="entry name" value="MetI-like"/>
    <property type="match status" value="1"/>
</dbReference>
<keyword evidence="5 7" id="KW-1133">Transmembrane helix</keyword>
<name>A0A7X0RPF0_9BACL</name>
<proteinExistence type="inferred from homology"/>
<comment type="caution">
    <text evidence="9">The sequence shown here is derived from an EMBL/GenBank/DDBJ whole genome shotgun (WGS) entry which is preliminary data.</text>
</comment>
<dbReference type="Pfam" id="PF00528">
    <property type="entry name" value="BPD_transp_1"/>
    <property type="match status" value="1"/>
</dbReference>
<feature type="transmembrane region" description="Helical" evidence="7">
    <location>
        <begin position="189"/>
        <end position="210"/>
    </location>
</feature>
<evidence type="ECO:0000256" key="5">
    <source>
        <dbReference type="ARBA" id="ARBA00022989"/>
    </source>
</evidence>
<accession>A0A7X0RPF0</accession>
<comment type="similarity">
    <text evidence="7">Belongs to the binding-protein-dependent transport system permease family.</text>
</comment>
<evidence type="ECO:0000256" key="2">
    <source>
        <dbReference type="ARBA" id="ARBA00022448"/>
    </source>
</evidence>
<gene>
    <name evidence="9" type="ORF">H7C19_11370</name>
</gene>
<dbReference type="EMBL" id="JACJVP010000019">
    <property type="protein sequence ID" value="MBB6671277.1"/>
    <property type="molecule type" value="Genomic_DNA"/>
</dbReference>
<dbReference type="GO" id="GO:0055085">
    <property type="term" value="P:transmembrane transport"/>
    <property type="evidence" value="ECO:0007669"/>
    <property type="project" value="InterPro"/>
</dbReference>
<reference evidence="9 10" key="1">
    <citation type="submission" date="2020-08" db="EMBL/GenBank/DDBJ databases">
        <title>Cohnella phylogeny.</title>
        <authorList>
            <person name="Dunlap C."/>
        </authorList>
    </citation>
    <scope>NUCLEOTIDE SEQUENCE [LARGE SCALE GENOMIC DNA]</scope>
    <source>
        <strain evidence="9 10">DSM 28246</strain>
    </source>
</reference>
<dbReference type="CDD" id="cd06261">
    <property type="entry name" value="TM_PBP2"/>
    <property type="match status" value="1"/>
</dbReference>
<sequence length="316" mass="35428">MASRQTAAQTGGYTKRARAAAKFRHQFPMHLMLLPCILLVAVFSYYPMAGILIAFQNYNPTKGFFNSKFVGFDNFNYVYAMPETMQVLWNTIFIALLKIVFGLLVPVLFAILLDMVRRSFVKRSIQTLIYIPHFLSWVILSGILIDILSPTDGIINFILKGIGIEPIFFLANEKIFPYLLVATDVWKEFGYGTIIYLAAITSINTLLYEAAVMDGASRFRQVLHVTIPGIMPIVVLMATLSLGNVLNAGFEQVFNLYSPVVYKTGDILDTFVYRIGLQNSQYGVATAVGLFKSVVSFVFIVTGYKLASKFAGYRIF</sequence>
<evidence type="ECO:0000256" key="6">
    <source>
        <dbReference type="ARBA" id="ARBA00023136"/>
    </source>
</evidence>
<keyword evidence="4 7" id="KW-0812">Transmembrane</keyword>
<evidence type="ECO:0000256" key="1">
    <source>
        <dbReference type="ARBA" id="ARBA00004651"/>
    </source>
</evidence>
<evidence type="ECO:0000256" key="4">
    <source>
        <dbReference type="ARBA" id="ARBA00022692"/>
    </source>
</evidence>
<feature type="transmembrane region" description="Helical" evidence="7">
    <location>
        <begin position="222"/>
        <end position="246"/>
    </location>
</feature>
<dbReference type="SUPFAM" id="SSF161098">
    <property type="entry name" value="MetI-like"/>
    <property type="match status" value="1"/>
</dbReference>
<dbReference type="InterPro" id="IPR050809">
    <property type="entry name" value="UgpAE/MalFG_permease"/>
</dbReference>
<comment type="subcellular location">
    <subcellularLocation>
        <location evidence="1 7">Cell membrane</location>
        <topology evidence="1 7">Multi-pass membrane protein</topology>
    </subcellularLocation>
</comment>
<evidence type="ECO:0000259" key="8">
    <source>
        <dbReference type="PROSITE" id="PS50928"/>
    </source>
</evidence>
<keyword evidence="6 7" id="KW-0472">Membrane</keyword>